<evidence type="ECO:0000256" key="4">
    <source>
        <dbReference type="ARBA" id="ARBA00022490"/>
    </source>
</evidence>
<keyword evidence="6 9" id="KW-0570">Pentose shunt</keyword>
<evidence type="ECO:0000256" key="7">
    <source>
        <dbReference type="ARBA" id="ARBA00023270"/>
    </source>
</evidence>
<name>A0A285NMH7_9AQUI</name>
<dbReference type="Gene3D" id="3.20.20.70">
    <property type="entry name" value="Aldolase class I"/>
    <property type="match status" value="1"/>
</dbReference>
<evidence type="ECO:0000256" key="2">
    <source>
        <dbReference type="ARBA" id="ARBA00004857"/>
    </source>
</evidence>
<dbReference type="PROSITE" id="PS00958">
    <property type="entry name" value="TRANSALDOLASE_2"/>
    <property type="match status" value="1"/>
</dbReference>
<protein>
    <recommendedName>
        <fullName evidence="9">Probable transaldolase</fullName>
        <ecNumber evidence="9">2.2.1.2</ecNumber>
    </recommendedName>
</protein>
<proteinExistence type="inferred from homology"/>
<dbReference type="AlphaFoldDB" id="A0A285NMH7"/>
<comment type="function">
    <text evidence="9">Transaldolase is important for the balance of metabolites in the pentose-phosphate pathway.</text>
</comment>
<dbReference type="InterPro" id="IPR004731">
    <property type="entry name" value="Transaldolase_3B/F6P_aldolase"/>
</dbReference>
<keyword evidence="5 9" id="KW-0808">Transferase</keyword>
<dbReference type="GO" id="GO:0042182">
    <property type="term" value="P:ketone catabolic process"/>
    <property type="evidence" value="ECO:0007669"/>
    <property type="project" value="UniProtKB-ARBA"/>
</dbReference>
<dbReference type="InterPro" id="IPR022999">
    <property type="entry name" value="Transaldolase_3B"/>
</dbReference>
<dbReference type="EC" id="2.2.1.2" evidence="9"/>
<dbReference type="UniPathway" id="UPA00115">
    <property type="reaction ID" value="UER00414"/>
</dbReference>
<dbReference type="Pfam" id="PF00923">
    <property type="entry name" value="TAL_FSA"/>
    <property type="match status" value="1"/>
</dbReference>
<dbReference type="GO" id="GO:0016832">
    <property type="term" value="F:aldehyde-lyase activity"/>
    <property type="evidence" value="ECO:0007669"/>
    <property type="project" value="InterPro"/>
</dbReference>
<dbReference type="PANTHER" id="PTHR10683:SF40">
    <property type="entry name" value="FRUCTOSE-6-PHOSPHATE ALDOLASE 1-RELATED"/>
    <property type="match status" value="1"/>
</dbReference>
<keyword evidence="7 9" id="KW-0704">Schiff base</keyword>
<dbReference type="CDD" id="cd00956">
    <property type="entry name" value="Transaldolase_FSA"/>
    <property type="match status" value="1"/>
</dbReference>
<evidence type="ECO:0000256" key="3">
    <source>
        <dbReference type="ARBA" id="ARBA00005740"/>
    </source>
</evidence>
<evidence type="ECO:0000256" key="1">
    <source>
        <dbReference type="ARBA" id="ARBA00004496"/>
    </source>
</evidence>
<comment type="subcellular location">
    <subcellularLocation>
        <location evidence="1 9">Cytoplasm</location>
    </subcellularLocation>
</comment>
<dbReference type="HAMAP" id="MF_00494">
    <property type="entry name" value="Transaldolase_3b"/>
    <property type="match status" value="1"/>
</dbReference>
<keyword evidence="4 9" id="KW-0963">Cytoplasm</keyword>
<evidence type="ECO:0000256" key="8">
    <source>
        <dbReference type="ARBA" id="ARBA00048810"/>
    </source>
</evidence>
<reference evidence="11" key="1">
    <citation type="submission" date="2017-09" db="EMBL/GenBank/DDBJ databases">
        <authorList>
            <person name="Varghese N."/>
            <person name="Submissions S."/>
        </authorList>
    </citation>
    <scope>NUCLEOTIDE SEQUENCE [LARGE SCALE GENOMIC DNA]</scope>
    <source>
        <strain evidence="11">DSM 15103</strain>
    </source>
</reference>
<evidence type="ECO:0000256" key="9">
    <source>
        <dbReference type="HAMAP-Rule" id="MF_00494"/>
    </source>
</evidence>
<comment type="similarity">
    <text evidence="3 9">Belongs to the transaldolase family. Type 3B subfamily.</text>
</comment>
<evidence type="ECO:0000313" key="11">
    <source>
        <dbReference type="Proteomes" id="UP000219036"/>
    </source>
</evidence>
<dbReference type="NCBIfam" id="TIGR00875">
    <property type="entry name" value="fsa_talC_mipB"/>
    <property type="match status" value="1"/>
</dbReference>
<comment type="catalytic activity">
    <reaction evidence="8 9">
        <text>D-sedoheptulose 7-phosphate + D-glyceraldehyde 3-phosphate = D-erythrose 4-phosphate + beta-D-fructose 6-phosphate</text>
        <dbReference type="Rhea" id="RHEA:17053"/>
        <dbReference type="ChEBI" id="CHEBI:16897"/>
        <dbReference type="ChEBI" id="CHEBI:57483"/>
        <dbReference type="ChEBI" id="CHEBI:57634"/>
        <dbReference type="ChEBI" id="CHEBI:59776"/>
        <dbReference type="EC" id="2.2.1.2"/>
    </reaction>
</comment>
<comment type="pathway">
    <text evidence="2 9">Carbohydrate degradation; pentose phosphate pathway; D-glyceraldehyde 3-phosphate and beta-D-fructose 6-phosphate from D-ribose 5-phosphate and D-xylulose 5-phosphate (non-oxidative stage): step 2/3.</text>
</comment>
<accession>A0A285NMH7</accession>
<dbReference type="PROSITE" id="PS01054">
    <property type="entry name" value="TRANSALDOLASE_1"/>
    <property type="match status" value="1"/>
</dbReference>
<gene>
    <name evidence="9" type="primary">tal</name>
    <name evidence="10" type="ORF">SAMN06265182_1469</name>
</gene>
<evidence type="ECO:0000313" key="10">
    <source>
        <dbReference type="EMBL" id="SNZ09066.1"/>
    </source>
</evidence>
<feature type="active site" description="Schiff-base intermediate with substrate" evidence="9">
    <location>
        <position position="84"/>
    </location>
</feature>
<dbReference type="InterPro" id="IPR033919">
    <property type="entry name" value="TSA/FSA_arc/bac"/>
</dbReference>
<sequence length="218" mass="24104">MKFFIDTADINEIRAANELKILDGVTTNPTLIAKTGRPFMEVVKEILEEVPDKPVSLEVASTDYEGMIKEGEMLAKLGKNVVIKIPVTIDGLKAVKYFEYKGIKTNVTLIFSPAQALLAMKAGASYISPFVGRLDDISHTGMELISQIRTIIDNYGFNSEIIVASIRNPLHVIESALVGADIATIPYKVISQLVKHPLTDIGLERFLKDWESVPEKPF</sequence>
<dbReference type="InterPro" id="IPR001585">
    <property type="entry name" value="TAL/FSA"/>
</dbReference>
<evidence type="ECO:0000256" key="6">
    <source>
        <dbReference type="ARBA" id="ARBA00023126"/>
    </source>
</evidence>
<dbReference type="Proteomes" id="UP000219036">
    <property type="component" value="Unassembled WGS sequence"/>
</dbReference>
<dbReference type="FunFam" id="3.20.20.70:FF:000018">
    <property type="entry name" value="Probable transaldolase"/>
    <property type="match status" value="1"/>
</dbReference>
<dbReference type="OrthoDB" id="9807051at2"/>
<keyword evidence="11" id="KW-1185">Reference proteome</keyword>
<dbReference type="EMBL" id="OBEI01000006">
    <property type="protein sequence ID" value="SNZ09066.1"/>
    <property type="molecule type" value="Genomic_DNA"/>
</dbReference>
<dbReference type="PANTHER" id="PTHR10683">
    <property type="entry name" value="TRANSALDOLASE"/>
    <property type="match status" value="1"/>
</dbReference>
<organism evidence="10 11">
    <name type="scientific">Persephonella hydrogeniphila</name>
    <dbReference type="NCBI Taxonomy" id="198703"/>
    <lineage>
        <taxon>Bacteria</taxon>
        <taxon>Pseudomonadati</taxon>
        <taxon>Aquificota</taxon>
        <taxon>Aquificia</taxon>
        <taxon>Aquificales</taxon>
        <taxon>Hydrogenothermaceae</taxon>
        <taxon>Persephonella</taxon>
    </lineage>
</organism>
<dbReference type="InterPro" id="IPR013785">
    <property type="entry name" value="Aldolase_TIM"/>
</dbReference>
<dbReference type="InterPro" id="IPR018225">
    <property type="entry name" value="Transaldolase_AS"/>
</dbReference>
<dbReference type="RefSeq" id="WP_097000635.1">
    <property type="nucleotide sequence ID" value="NZ_OBEI01000006.1"/>
</dbReference>
<dbReference type="GO" id="GO:0005975">
    <property type="term" value="P:carbohydrate metabolic process"/>
    <property type="evidence" value="ECO:0007669"/>
    <property type="project" value="InterPro"/>
</dbReference>
<dbReference type="GO" id="GO:0005737">
    <property type="term" value="C:cytoplasm"/>
    <property type="evidence" value="ECO:0007669"/>
    <property type="project" value="UniProtKB-SubCell"/>
</dbReference>
<dbReference type="GO" id="GO:0004801">
    <property type="term" value="F:transaldolase activity"/>
    <property type="evidence" value="ECO:0007669"/>
    <property type="project" value="UniProtKB-UniRule"/>
</dbReference>
<dbReference type="GO" id="GO:0006098">
    <property type="term" value="P:pentose-phosphate shunt"/>
    <property type="evidence" value="ECO:0007669"/>
    <property type="project" value="UniProtKB-UniRule"/>
</dbReference>
<evidence type="ECO:0000256" key="5">
    <source>
        <dbReference type="ARBA" id="ARBA00022679"/>
    </source>
</evidence>
<dbReference type="SUPFAM" id="SSF51569">
    <property type="entry name" value="Aldolase"/>
    <property type="match status" value="1"/>
</dbReference>